<reference evidence="5 6" key="1">
    <citation type="submission" date="2023-09" db="EMBL/GenBank/DDBJ databases">
        <authorList>
            <person name="Wang M."/>
        </authorList>
    </citation>
    <scope>NUCLEOTIDE SEQUENCE [LARGE SCALE GENOMIC DNA]</scope>
    <source>
        <strain evidence="5">GT-2023</strain>
        <tissue evidence="5">Liver</tissue>
    </source>
</reference>
<keyword evidence="2" id="KW-1133">Transmembrane helix</keyword>
<evidence type="ECO:0000313" key="6">
    <source>
        <dbReference type="Proteomes" id="UP001558613"/>
    </source>
</evidence>
<keyword evidence="1" id="KW-1015">Disulfide bond</keyword>
<proteinExistence type="predicted"/>
<feature type="domain" description="C-type lectin" evidence="4">
    <location>
        <begin position="138"/>
        <end position="256"/>
    </location>
</feature>
<keyword evidence="3" id="KW-0732">Signal</keyword>
<dbReference type="InterPro" id="IPR016186">
    <property type="entry name" value="C-type_lectin-like/link_sf"/>
</dbReference>
<dbReference type="Gene3D" id="3.10.100.10">
    <property type="entry name" value="Mannose-Binding Protein A, subunit A"/>
    <property type="match status" value="3"/>
</dbReference>
<dbReference type="SUPFAM" id="SSF56436">
    <property type="entry name" value="C-type lectin-like"/>
    <property type="match status" value="3"/>
</dbReference>
<keyword evidence="2" id="KW-0472">Membrane</keyword>
<keyword evidence="6" id="KW-1185">Reference proteome</keyword>
<dbReference type="PROSITE" id="PS50041">
    <property type="entry name" value="C_TYPE_LECTIN_2"/>
    <property type="match status" value="2"/>
</dbReference>
<feature type="signal peptide" evidence="3">
    <location>
        <begin position="1"/>
        <end position="19"/>
    </location>
</feature>
<dbReference type="SMART" id="SM00034">
    <property type="entry name" value="CLECT"/>
    <property type="match status" value="2"/>
</dbReference>
<dbReference type="EMBL" id="JAYMGO010000003">
    <property type="protein sequence ID" value="KAL1279620.1"/>
    <property type="molecule type" value="Genomic_DNA"/>
</dbReference>
<protein>
    <recommendedName>
        <fullName evidence="4">C-type lectin domain-containing protein</fullName>
    </recommendedName>
</protein>
<organism evidence="5 6">
    <name type="scientific">Cirrhinus molitorella</name>
    <name type="common">mud carp</name>
    <dbReference type="NCBI Taxonomy" id="172907"/>
    <lineage>
        <taxon>Eukaryota</taxon>
        <taxon>Metazoa</taxon>
        <taxon>Chordata</taxon>
        <taxon>Craniata</taxon>
        <taxon>Vertebrata</taxon>
        <taxon>Euteleostomi</taxon>
        <taxon>Actinopterygii</taxon>
        <taxon>Neopterygii</taxon>
        <taxon>Teleostei</taxon>
        <taxon>Ostariophysi</taxon>
        <taxon>Cypriniformes</taxon>
        <taxon>Cyprinidae</taxon>
        <taxon>Labeoninae</taxon>
        <taxon>Labeonini</taxon>
        <taxon>Cirrhinus</taxon>
    </lineage>
</organism>
<evidence type="ECO:0000256" key="1">
    <source>
        <dbReference type="ARBA" id="ARBA00023157"/>
    </source>
</evidence>
<name>A0ABR3NRV4_9TELE</name>
<dbReference type="Proteomes" id="UP001558613">
    <property type="component" value="Unassembled WGS sequence"/>
</dbReference>
<keyword evidence="2" id="KW-0812">Transmembrane</keyword>
<dbReference type="Pfam" id="PF00059">
    <property type="entry name" value="Lectin_C"/>
    <property type="match status" value="2"/>
</dbReference>
<dbReference type="PANTHER" id="PTHR45784">
    <property type="entry name" value="C-TYPE LECTIN DOMAIN FAMILY 20 MEMBER A-RELATED"/>
    <property type="match status" value="1"/>
</dbReference>
<accession>A0ABR3NRV4</accession>
<dbReference type="PANTHER" id="PTHR45784:SF3">
    <property type="entry name" value="C-TYPE LECTIN DOMAIN FAMILY 4 MEMBER K-LIKE-RELATED"/>
    <property type="match status" value="1"/>
</dbReference>
<feature type="chain" id="PRO_5045870825" description="C-type lectin domain-containing protein" evidence="3">
    <location>
        <begin position="20"/>
        <end position="398"/>
    </location>
</feature>
<feature type="transmembrane region" description="Helical" evidence="2">
    <location>
        <begin position="318"/>
        <end position="340"/>
    </location>
</feature>
<dbReference type="InterPro" id="IPR018378">
    <property type="entry name" value="C-type_lectin_CS"/>
</dbReference>
<evidence type="ECO:0000259" key="4">
    <source>
        <dbReference type="PROSITE" id="PS50041"/>
    </source>
</evidence>
<sequence>MELDTVFITLLLAVVFSWSAPHPFEYVQKSMNCTLAQKYCRENYSDLASIRNSADASELMKSMNGATAVYGVWIGLMKTLRSEWKWSLGDPVFYADPDSLYRNWASNQPNNAQYNCTYMSQDGLWSNADCNNQRSFICYNHSSKGFILVQQSMSWRSAQSFCRANHTDLSCVRNHSENQQIQQIMNTGGVTAAWIGLFRDSWEWTDKSKSSFRNWAPTEPNDIGGIENATVFLMSGGRKGQWEDWPCSAQFTFFCQDQFILIKQNLSWREALTYCRQNHVDLVSISSPQIEQRVMSVARTASTAAAWMGLHHFCATCAVAVAVVAVAVAVAVVARQCALLSELGRGERQRIARLPRAESRSRSVGWSSALAQPSSDAQTQLHLLQLWALSVCLSSSQY</sequence>
<dbReference type="InterPro" id="IPR001304">
    <property type="entry name" value="C-type_lectin-like"/>
</dbReference>
<dbReference type="PROSITE" id="PS00615">
    <property type="entry name" value="C_TYPE_LECTIN_1"/>
    <property type="match status" value="1"/>
</dbReference>
<evidence type="ECO:0000313" key="5">
    <source>
        <dbReference type="EMBL" id="KAL1279620.1"/>
    </source>
</evidence>
<evidence type="ECO:0000256" key="3">
    <source>
        <dbReference type="SAM" id="SignalP"/>
    </source>
</evidence>
<feature type="domain" description="C-type lectin" evidence="4">
    <location>
        <begin position="36"/>
        <end position="139"/>
    </location>
</feature>
<dbReference type="InterPro" id="IPR016187">
    <property type="entry name" value="CTDL_fold"/>
</dbReference>
<gene>
    <name evidence="5" type="ORF">QQF64_026293</name>
</gene>
<comment type="caution">
    <text evidence="5">The sequence shown here is derived from an EMBL/GenBank/DDBJ whole genome shotgun (WGS) entry which is preliminary data.</text>
</comment>
<evidence type="ECO:0000256" key="2">
    <source>
        <dbReference type="SAM" id="Phobius"/>
    </source>
</evidence>